<keyword evidence="12" id="KW-1185">Reference proteome</keyword>
<dbReference type="KEGG" id="muo:115468541"/>
<dbReference type="SUPFAM" id="SSF54364">
    <property type="entry name" value="Translation initiation factor IF3, N-terminal domain"/>
    <property type="match status" value="1"/>
</dbReference>
<dbReference type="GO" id="GO:0005739">
    <property type="term" value="C:mitochondrion"/>
    <property type="evidence" value="ECO:0007669"/>
    <property type="project" value="UniProtKB-SubCell"/>
</dbReference>
<evidence type="ECO:0000259" key="11">
    <source>
        <dbReference type="Pfam" id="PF05198"/>
    </source>
</evidence>
<evidence type="ECO:0000313" key="12">
    <source>
        <dbReference type="Proteomes" id="UP000515156"/>
    </source>
</evidence>
<dbReference type="RefSeq" id="XP_030056191.1">
    <property type="nucleotide sequence ID" value="XM_030200331.1"/>
</dbReference>
<evidence type="ECO:0000256" key="5">
    <source>
        <dbReference type="ARBA" id="ARBA00022946"/>
    </source>
</evidence>
<dbReference type="Pfam" id="PF05198">
    <property type="entry name" value="IF3_N"/>
    <property type="match status" value="1"/>
</dbReference>
<dbReference type="FunFam" id="3.30.110.10:FF:000004">
    <property type="entry name" value="Translation initiation factor IF-3, mitochondrial"/>
    <property type="match status" value="1"/>
</dbReference>
<dbReference type="GeneID" id="115468541"/>
<dbReference type="AlphaFoldDB" id="A0A6P7XLB3"/>
<feature type="compositionally biased region" description="Basic and acidic residues" evidence="9">
    <location>
        <begin position="68"/>
        <end position="83"/>
    </location>
</feature>
<sequence length="298" mass="34065">MSAFCFRKLICQATRNEMNCLRRYFGLLLAQTMIKTTLPQLRPISFARRASMTIRIRAFSSSGDAAEEEKGTPERKKKKDDPSARTFGSIGRKIPHRLIHVISESGEDLGTMHRADVIRIMDERGLKLVPVRENADTPVYQLMTGKQIHEEQLKHREMKKAKPKTGPTQIKELTFSVAIAKHDLETKRKQIQLWLEKKHHVRITVQKGSTDDGTDKQQILDRIVDSMPETATFVSKPKLIKDGKAMMCVLRPTSEKELHEYKQKQKRETLKDVSPSDKESGLVETSSSMVLRKGEEIN</sequence>
<evidence type="ECO:0000313" key="13">
    <source>
        <dbReference type="RefSeq" id="XP_030056190.1"/>
    </source>
</evidence>
<organism evidence="12 15">
    <name type="scientific">Microcaecilia unicolor</name>
    <dbReference type="NCBI Taxonomy" id="1415580"/>
    <lineage>
        <taxon>Eukaryota</taxon>
        <taxon>Metazoa</taxon>
        <taxon>Chordata</taxon>
        <taxon>Craniata</taxon>
        <taxon>Vertebrata</taxon>
        <taxon>Euteleostomi</taxon>
        <taxon>Amphibia</taxon>
        <taxon>Gymnophiona</taxon>
        <taxon>Siphonopidae</taxon>
        <taxon>Microcaecilia</taxon>
    </lineage>
</organism>
<dbReference type="InterPro" id="IPR019815">
    <property type="entry name" value="Translation_initiation_fac_3_C"/>
</dbReference>
<dbReference type="InterPro" id="IPR036788">
    <property type="entry name" value="T_IF-3_C_sf"/>
</dbReference>
<dbReference type="Pfam" id="PF00707">
    <property type="entry name" value="IF3_C"/>
    <property type="match status" value="1"/>
</dbReference>
<evidence type="ECO:0000256" key="3">
    <source>
        <dbReference type="ARBA" id="ARBA00022540"/>
    </source>
</evidence>
<comment type="similarity">
    <text evidence="2">Belongs to the IF-3 family.</text>
</comment>
<dbReference type="RefSeq" id="XP_030056190.1">
    <property type="nucleotide sequence ID" value="XM_030200330.1"/>
</dbReference>
<dbReference type="NCBIfam" id="TIGR00168">
    <property type="entry name" value="infC"/>
    <property type="match status" value="1"/>
</dbReference>
<dbReference type="CTD" id="219402"/>
<dbReference type="GO" id="GO:0003743">
    <property type="term" value="F:translation initiation factor activity"/>
    <property type="evidence" value="ECO:0007669"/>
    <property type="project" value="UniProtKB-KW"/>
</dbReference>
<name>A0A6P7XLB3_9AMPH</name>
<dbReference type="InterPro" id="IPR036787">
    <property type="entry name" value="T_IF-3_N_sf"/>
</dbReference>
<feature type="region of interest" description="Disordered" evidence="9">
    <location>
        <begin position="61"/>
        <end position="87"/>
    </location>
</feature>
<comment type="function">
    <text evidence="7">IF-3 binds to the 28S ribosomal subunit and shifts the equilibrium between 55S ribosomes and their 39S and 28S subunits in favor of the free subunits, thus enhancing the availability of 28S subunits on which protein synthesis initiation begins.</text>
</comment>
<evidence type="ECO:0000256" key="2">
    <source>
        <dbReference type="ARBA" id="ARBA00005439"/>
    </source>
</evidence>
<gene>
    <name evidence="13 14 15" type="primary">MTIF3</name>
</gene>
<reference evidence="13 14" key="1">
    <citation type="submission" date="2025-04" db="UniProtKB">
        <authorList>
            <consortium name="RefSeq"/>
        </authorList>
    </citation>
    <scope>IDENTIFICATION</scope>
</reference>
<evidence type="ECO:0000313" key="15">
    <source>
        <dbReference type="RefSeq" id="XP_030056192.1"/>
    </source>
</evidence>
<proteinExistence type="inferred from homology"/>
<evidence type="ECO:0000313" key="14">
    <source>
        <dbReference type="RefSeq" id="XP_030056191.1"/>
    </source>
</evidence>
<dbReference type="FunFam" id="3.10.20.80:FF:000002">
    <property type="entry name" value="Mitochondrial translational initiation factor 3"/>
    <property type="match status" value="1"/>
</dbReference>
<dbReference type="GO" id="GO:0032790">
    <property type="term" value="P:ribosome disassembly"/>
    <property type="evidence" value="ECO:0007669"/>
    <property type="project" value="TreeGrafter"/>
</dbReference>
<evidence type="ECO:0000256" key="9">
    <source>
        <dbReference type="SAM" id="MobiDB-lite"/>
    </source>
</evidence>
<protein>
    <recommendedName>
        <fullName evidence="8">Translation initiation factor IF-3, mitochondrial</fullName>
    </recommendedName>
</protein>
<dbReference type="OrthoDB" id="21573at2759"/>
<dbReference type="Gene3D" id="3.30.110.10">
    <property type="entry name" value="Translation initiation factor 3 (IF-3), C-terminal domain"/>
    <property type="match status" value="1"/>
</dbReference>
<feature type="domain" description="Translation initiation factor 3 C-terminal" evidence="10">
    <location>
        <begin position="168"/>
        <end position="252"/>
    </location>
</feature>
<evidence type="ECO:0000256" key="6">
    <source>
        <dbReference type="ARBA" id="ARBA00023128"/>
    </source>
</evidence>
<keyword evidence="4" id="KW-0648">Protein biosynthesis</keyword>
<dbReference type="InterPro" id="IPR019814">
    <property type="entry name" value="Translation_initiation_fac_3_N"/>
</dbReference>
<evidence type="ECO:0000259" key="10">
    <source>
        <dbReference type="Pfam" id="PF00707"/>
    </source>
</evidence>
<keyword evidence="3 13" id="KW-0396">Initiation factor</keyword>
<feature type="region of interest" description="Disordered" evidence="9">
    <location>
        <begin position="255"/>
        <end position="298"/>
    </location>
</feature>
<comment type="subcellular location">
    <subcellularLocation>
        <location evidence="1">Mitochondrion</location>
    </subcellularLocation>
</comment>
<evidence type="ECO:0000256" key="8">
    <source>
        <dbReference type="ARBA" id="ARBA00073270"/>
    </source>
</evidence>
<dbReference type="Proteomes" id="UP000515156">
    <property type="component" value="Chromosome 4"/>
</dbReference>
<dbReference type="GO" id="GO:0043022">
    <property type="term" value="F:ribosome binding"/>
    <property type="evidence" value="ECO:0007669"/>
    <property type="project" value="TreeGrafter"/>
</dbReference>
<evidence type="ECO:0000256" key="4">
    <source>
        <dbReference type="ARBA" id="ARBA00022917"/>
    </source>
</evidence>
<dbReference type="GO" id="GO:0070124">
    <property type="term" value="P:mitochondrial translational initiation"/>
    <property type="evidence" value="ECO:0007669"/>
    <property type="project" value="TreeGrafter"/>
</dbReference>
<dbReference type="InterPro" id="IPR001288">
    <property type="entry name" value="Translation_initiation_fac_3"/>
</dbReference>
<dbReference type="PANTHER" id="PTHR10938">
    <property type="entry name" value="TRANSLATION INITIATION FACTOR IF-3"/>
    <property type="match status" value="1"/>
</dbReference>
<keyword evidence="6" id="KW-0496">Mitochondrion</keyword>
<evidence type="ECO:0000256" key="1">
    <source>
        <dbReference type="ARBA" id="ARBA00004173"/>
    </source>
</evidence>
<keyword evidence="5" id="KW-0809">Transit peptide</keyword>
<dbReference type="PANTHER" id="PTHR10938:SF0">
    <property type="entry name" value="TRANSLATION INITIATION FACTOR IF-3, MITOCHONDRIAL"/>
    <property type="match status" value="1"/>
</dbReference>
<dbReference type="RefSeq" id="XP_030056192.1">
    <property type="nucleotide sequence ID" value="XM_030200332.1"/>
</dbReference>
<dbReference type="SUPFAM" id="SSF55200">
    <property type="entry name" value="Translation initiation factor IF3, C-terminal domain"/>
    <property type="match status" value="1"/>
</dbReference>
<evidence type="ECO:0000256" key="7">
    <source>
        <dbReference type="ARBA" id="ARBA00059316"/>
    </source>
</evidence>
<dbReference type="Gene3D" id="3.10.20.80">
    <property type="entry name" value="Translation initiation factor 3 (IF-3), N-terminal domain"/>
    <property type="match status" value="1"/>
</dbReference>
<feature type="compositionally biased region" description="Basic and acidic residues" evidence="9">
    <location>
        <begin position="255"/>
        <end position="281"/>
    </location>
</feature>
<accession>A0A6P7XLB3</accession>
<feature type="domain" description="Translation initiation factor 3 N-terminal" evidence="11">
    <location>
        <begin position="90"/>
        <end position="157"/>
    </location>
</feature>